<evidence type="ECO:0000313" key="4">
    <source>
        <dbReference type="Proteomes" id="UP000302139"/>
    </source>
</evidence>
<evidence type="ECO:0000313" key="2">
    <source>
        <dbReference type="EMBL" id="GDY74102.1"/>
    </source>
</evidence>
<dbReference type="InterPro" id="IPR006437">
    <property type="entry name" value="Phage_terminase_lsu"/>
</dbReference>
<dbReference type="Proteomes" id="UP000299211">
    <property type="component" value="Unassembled WGS sequence"/>
</dbReference>
<dbReference type="EMBL" id="BJHX01000001">
    <property type="protein sequence ID" value="GDY65679.1"/>
    <property type="molecule type" value="Genomic_DNA"/>
</dbReference>
<dbReference type="EMBL" id="BJHY01000001">
    <property type="protein sequence ID" value="GDY74102.1"/>
    <property type="molecule type" value="Genomic_DNA"/>
</dbReference>
<protein>
    <submittedName>
        <fullName evidence="1">Phage terminase large subunit</fullName>
    </submittedName>
</protein>
<dbReference type="NCBIfam" id="TIGR01547">
    <property type="entry name" value="phage_term_2"/>
    <property type="match status" value="1"/>
</dbReference>
<evidence type="ECO:0000313" key="1">
    <source>
        <dbReference type="EMBL" id="GDY65679.1"/>
    </source>
</evidence>
<accession>A0A4D4M1T7</accession>
<dbReference type="Gene3D" id="3.40.50.300">
    <property type="entry name" value="P-loop containing nucleotide triphosphate hydrolases"/>
    <property type="match status" value="1"/>
</dbReference>
<dbReference type="AlphaFoldDB" id="A0A4D4M1T7"/>
<sequence length="432" mass="48199">MDLQPLTAKQRLGVQISRQHQITIYEGSVRSAKTITSLIDWLDFVRNGPPGNLLMAGKTTRTLRQNCIDELVSILGTQLCSYNEGKGVLTLLGRRIIIASGNDESSKDKIRGLSLVGAYVDELSTMPESFFSMLTSRMSDANPRLIGTSNPDSANHWLKKKYLDKARVHLTRTGEVRTPGNDLDLARLTFVIDDNPTLTPTYVQQRKAEYAATPLLYKRLILGEWCIAEGAVYEVFDDQRHVVDIVPEIVQWLGVGLDYGTSNATAALLVGIGSDGCVYVTNEWRHDGHTEEQLSDGQISQRLRTWMRTLTVPGSRDKGIEPPRLIVDPSAASLRKQLQLDGLGSMRAHNKVLSGIRIVANLLAADKLRIHRGCTHLLDEMASYVWDPKASLLGEDKPLKQDDHSVDALRYAIKTTQHIWRPHVELNFEEVA</sequence>
<dbReference type="Gene3D" id="3.30.420.280">
    <property type="match status" value="1"/>
</dbReference>
<dbReference type="STRING" id="33903.AQJ43_23715"/>
<dbReference type="InterPro" id="IPR027417">
    <property type="entry name" value="P-loop_NTPase"/>
</dbReference>
<reference evidence="1 4" key="2">
    <citation type="submission" date="2019-04" db="EMBL/GenBank/DDBJ databases">
        <title>Draft genome sequences of Streptomyces avermitilis NBRC 14893.</title>
        <authorList>
            <person name="Komaki H."/>
            <person name="Tamura T."/>
            <person name="Hosoyama A."/>
        </authorList>
    </citation>
    <scope>NUCLEOTIDE SEQUENCE [LARGE SCALE GENOMIC DNA]</scope>
    <source>
        <strain evidence="1 4">NBRC 14893</strain>
    </source>
</reference>
<evidence type="ECO:0000313" key="3">
    <source>
        <dbReference type="Proteomes" id="UP000299211"/>
    </source>
</evidence>
<name>A0A4D4M1T7_STRAX</name>
<comment type="caution">
    <text evidence="1">The sequence shown here is derived from an EMBL/GenBank/DDBJ whole genome shotgun (WGS) entry which is preliminary data.</text>
</comment>
<dbReference type="Proteomes" id="UP000302139">
    <property type="component" value="Unassembled WGS sequence"/>
</dbReference>
<proteinExistence type="predicted"/>
<dbReference type="OMA" id="GPYHWFK"/>
<dbReference type="GeneID" id="41542613"/>
<dbReference type="Pfam" id="PF03237">
    <property type="entry name" value="Terminase_6N"/>
    <property type="match status" value="1"/>
</dbReference>
<gene>
    <name evidence="1" type="ORF">SAV14893_050720</name>
    <name evidence="2" type="ORF">SAV31267_035870</name>
</gene>
<organism evidence="1 4">
    <name type="scientific">Streptomyces avermitilis</name>
    <dbReference type="NCBI Taxonomy" id="33903"/>
    <lineage>
        <taxon>Bacteria</taxon>
        <taxon>Bacillati</taxon>
        <taxon>Actinomycetota</taxon>
        <taxon>Actinomycetes</taxon>
        <taxon>Kitasatosporales</taxon>
        <taxon>Streptomycetaceae</taxon>
        <taxon>Streptomyces</taxon>
    </lineage>
</organism>
<dbReference type="RefSeq" id="WP_010986923.1">
    <property type="nucleotide sequence ID" value="NZ_BAABTN010000049.1"/>
</dbReference>
<reference evidence="2 3" key="1">
    <citation type="submission" date="2019-04" db="EMBL/GenBank/DDBJ databases">
        <title>Draft genome sequences of Streptomyces avermitilis ATCC 31267.</title>
        <authorList>
            <person name="Komaki H."/>
            <person name="Tamura T."/>
            <person name="Hosoyama A."/>
        </authorList>
    </citation>
    <scope>NUCLEOTIDE SEQUENCE [LARGE SCALE GENOMIC DNA]</scope>
    <source>
        <strain evidence="2 3">ATCC 31267</strain>
    </source>
</reference>